<name>A0A183APG8_9TREM</name>
<dbReference type="Proteomes" id="UP000272942">
    <property type="component" value="Unassembled WGS sequence"/>
</dbReference>
<dbReference type="EMBL" id="UZAN01046560">
    <property type="protein sequence ID" value="VDP84308.1"/>
    <property type="molecule type" value="Genomic_DNA"/>
</dbReference>
<sequence>MTGSNLRRDLKVGAVVLMSDGKLQRDDWPLDVVIESHTDSDGLVRTVKLKTSAGEQLRNIRRVCLLEGDDHHAVT</sequence>
<evidence type="ECO:0000313" key="2">
    <source>
        <dbReference type="EMBL" id="VDP84308.1"/>
    </source>
</evidence>
<dbReference type="OrthoDB" id="7981490at2759"/>
<organism evidence="4">
    <name type="scientific">Echinostoma caproni</name>
    <dbReference type="NCBI Taxonomy" id="27848"/>
    <lineage>
        <taxon>Eukaryota</taxon>
        <taxon>Metazoa</taxon>
        <taxon>Spiralia</taxon>
        <taxon>Lophotrochozoa</taxon>
        <taxon>Platyhelminthes</taxon>
        <taxon>Trematoda</taxon>
        <taxon>Digenea</taxon>
        <taxon>Plagiorchiida</taxon>
        <taxon>Echinostomata</taxon>
        <taxon>Echinostomatoidea</taxon>
        <taxon>Echinostomatidae</taxon>
        <taxon>Echinostoma</taxon>
    </lineage>
</organism>
<reference evidence="4" key="1">
    <citation type="submission" date="2016-06" db="UniProtKB">
        <authorList>
            <consortium name="WormBaseParasite"/>
        </authorList>
    </citation>
    <scope>IDENTIFICATION</scope>
</reference>
<proteinExistence type="predicted"/>
<evidence type="ECO:0000259" key="1">
    <source>
        <dbReference type="Pfam" id="PF18701"/>
    </source>
</evidence>
<feature type="domain" description="DUF5641" evidence="1">
    <location>
        <begin position="7"/>
        <end position="66"/>
    </location>
</feature>
<dbReference type="WBParaSite" id="ECPE_0000888101-mRNA-1">
    <property type="protein sequence ID" value="ECPE_0000888101-mRNA-1"/>
    <property type="gene ID" value="ECPE_0000888101"/>
</dbReference>
<dbReference type="InterPro" id="IPR040676">
    <property type="entry name" value="DUF5641"/>
</dbReference>
<protein>
    <submittedName>
        <fullName evidence="4">DUF5641 domain-containing protein</fullName>
    </submittedName>
</protein>
<evidence type="ECO:0000313" key="3">
    <source>
        <dbReference type="Proteomes" id="UP000272942"/>
    </source>
</evidence>
<reference evidence="2 3" key="2">
    <citation type="submission" date="2018-11" db="EMBL/GenBank/DDBJ databases">
        <authorList>
            <consortium name="Pathogen Informatics"/>
        </authorList>
    </citation>
    <scope>NUCLEOTIDE SEQUENCE [LARGE SCALE GENOMIC DNA]</scope>
    <source>
        <strain evidence="2 3">Egypt</strain>
    </source>
</reference>
<dbReference type="AlphaFoldDB" id="A0A183APG8"/>
<accession>A0A183APG8</accession>
<gene>
    <name evidence="2" type="ORF">ECPE_LOCUS8853</name>
</gene>
<keyword evidence="3" id="KW-1185">Reference proteome</keyword>
<dbReference type="Pfam" id="PF18701">
    <property type="entry name" value="DUF5641"/>
    <property type="match status" value="1"/>
</dbReference>
<evidence type="ECO:0000313" key="4">
    <source>
        <dbReference type="WBParaSite" id="ECPE_0000888101-mRNA-1"/>
    </source>
</evidence>